<feature type="compositionally biased region" description="Pro residues" evidence="1">
    <location>
        <begin position="132"/>
        <end position="142"/>
    </location>
</feature>
<evidence type="ECO:0000256" key="3">
    <source>
        <dbReference type="SAM" id="SignalP"/>
    </source>
</evidence>
<evidence type="ECO:0000313" key="4">
    <source>
        <dbReference type="EMBL" id="SCL85970.1"/>
    </source>
</evidence>
<feature type="signal peptide" evidence="3">
    <location>
        <begin position="1"/>
        <end position="22"/>
    </location>
</feature>
<keyword evidence="2" id="KW-0472">Membrane</keyword>
<dbReference type="InterPro" id="IPR006389">
    <property type="entry name" value="Early_transc_mb_plasmodium"/>
</dbReference>
<organism evidence="4">
    <name type="scientific">Plasmodium chabaudi adami</name>
    <dbReference type="NCBI Taxonomy" id="5826"/>
    <lineage>
        <taxon>Eukaryota</taxon>
        <taxon>Sar</taxon>
        <taxon>Alveolata</taxon>
        <taxon>Apicomplexa</taxon>
        <taxon>Aconoidasida</taxon>
        <taxon>Haemosporida</taxon>
        <taxon>Plasmodiidae</taxon>
        <taxon>Plasmodium</taxon>
        <taxon>Plasmodium (Vinckeia)</taxon>
    </lineage>
</organism>
<dbReference type="AlphaFoldDB" id="A0A1C6WFD0"/>
<dbReference type="Proteomes" id="UP000507536">
    <property type="component" value="Unassembled WGS sequence"/>
</dbReference>
<reference evidence="4" key="1">
    <citation type="submission" date="2016-08" db="EMBL/GenBank/DDBJ databases">
        <authorList>
            <consortium name="Pathogen Informatics"/>
        </authorList>
    </citation>
    <scope>NUCLEOTIDE SEQUENCE</scope>
    <source>
        <strain evidence="4">DS</strain>
    </source>
</reference>
<protein>
    <submittedName>
        <fullName evidence="4">Malarial early transcribed membrane protein (ETRAMP), putative</fullName>
    </submittedName>
</protein>
<dbReference type="NCBIfam" id="TIGR01495">
    <property type="entry name" value="ETRAMP"/>
    <property type="match status" value="1"/>
</dbReference>
<keyword evidence="2" id="KW-0812">Transmembrane</keyword>
<evidence type="ECO:0000256" key="2">
    <source>
        <dbReference type="SAM" id="Phobius"/>
    </source>
</evidence>
<feature type="compositionally biased region" description="Low complexity" evidence="1">
    <location>
        <begin position="143"/>
        <end position="161"/>
    </location>
</feature>
<keyword evidence="3" id="KW-0732">Signal</keyword>
<dbReference type="Pfam" id="PF09716">
    <property type="entry name" value="ETRAMP"/>
    <property type="match status" value="1"/>
</dbReference>
<keyword evidence="2" id="KW-1133">Transmembrane helix</keyword>
<name>A0A1C6WFD0_PLACE</name>
<gene>
    <name evidence="4" type="ORF">PCHDS_000507300</name>
</gene>
<dbReference type="EMBL" id="FMIN01000157">
    <property type="protein sequence ID" value="SCL85970.1"/>
    <property type="molecule type" value="Genomic_DNA"/>
</dbReference>
<accession>A0A1C6WFD0</accession>
<proteinExistence type="predicted"/>
<feature type="transmembrane region" description="Helical" evidence="2">
    <location>
        <begin position="48"/>
        <end position="70"/>
    </location>
</feature>
<evidence type="ECO:0000256" key="1">
    <source>
        <dbReference type="SAM" id="MobiDB-lite"/>
    </source>
</evidence>
<feature type="compositionally biased region" description="Low complexity" evidence="1">
    <location>
        <begin position="107"/>
        <end position="131"/>
    </location>
</feature>
<feature type="chain" id="PRO_5008749667" evidence="3">
    <location>
        <begin position="23"/>
        <end position="175"/>
    </location>
</feature>
<sequence length="175" mass="18551">MKLTKALYFIAFLLAINVLVPGSNNYVEAKPAKANENSLANKIKNNKVAFLATLIGTLALAAAGTTFGVMQLKKKKGSKPNPVSDGKKTPAPAPEKKPVPASDNKSKPSTPEPTTRSSPTPETNLRSSPSSSPSPSPTPAPTTKPSYSSLSLPMPEPSENPTIFSYNPNMYRKVN</sequence>
<feature type="region of interest" description="Disordered" evidence="1">
    <location>
        <begin position="73"/>
        <end position="175"/>
    </location>
</feature>